<evidence type="ECO:0000313" key="2">
    <source>
        <dbReference type="EMBL" id="PJI80193.1"/>
    </source>
</evidence>
<organism evidence="2 3">
    <name type="scientific">Polynucleobacter brandtiae</name>
    <dbReference type="NCBI Taxonomy" id="1938816"/>
    <lineage>
        <taxon>Bacteria</taxon>
        <taxon>Pseudomonadati</taxon>
        <taxon>Pseudomonadota</taxon>
        <taxon>Betaproteobacteria</taxon>
        <taxon>Burkholderiales</taxon>
        <taxon>Burkholderiaceae</taxon>
        <taxon>Polynucleobacter</taxon>
    </lineage>
</organism>
<proteinExistence type="predicted"/>
<dbReference type="SUPFAM" id="SSF55729">
    <property type="entry name" value="Acyl-CoA N-acyltransferases (Nat)"/>
    <property type="match status" value="1"/>
</dbReference>
<evidence type="ECO:0000259" key="1">
    <source>
        <dbReference type="PROSITE" id="PS51186"/>
    </source>
</evidence>
<dbReference type="InterPro" id="IPR000182">
    <property type="entry name" value="GNAT_dom"/>
</dbReference>
<reference evidence="2 3" key="1">
    <citation type="submission" date="2017-11" db="EMBL/GenBank/DDBJ databases">
        <title>Genomic Encyclopedia of Type Strains, Phase III (KMG-III): the genomes of soil and plant-associated and newly described type strains.</title>
        <authorList>
            <person name="Whitman W."/>
        </authorList>
    </citation>
    <scope>NUCLEOTIDE SEQUENCE [LARGE SCALE GENOMIC DNA]</scope>
    <source>
        <strain evidence="2 3">UB-Domo-W1</strain>
    </source>
</reference>
<dbReference type="EMBL" id="PGTX01000002">
    <property type="protein sequence ID" value="PJI80193.1"/>
    <property type="molecule type" value="Genomic_DNA"/>
</dbReference>
<feature type="domain" description="N-acetyltransferase" evidence="1">
    <location>
        <begin position="34"/>
        <end position="176"/>
    </location>
</feature>
<accession>A0A2M8VRW2</accession>
<protein>
    <submittedName>
        <fullName evidence="2">Acetyltransferase (GNAT) family protein</fullName>
    </submittedName>
</protein>
<dbReference type="PROSITE" id="PS51186">
    <property type="entry name" value="GNAT"/>
    <property type="match status" value="1"/>
</dbReference>
<keyword evidence="2" id="KW-0808">Transferase</keyword>
<dbReference type="InterPro" id="IPR016181">
    <property type="entry name" value="Acyl_CoA_acyltransferase"/>
</dbReference>
<dbReference type="RefSeq" id="WP_100379495.1">
    <property type="nucleotide sequence ID" value="NZ_CBCSBW010000002.1"/>
</dbReference>
<dbReference type="CDD" id="cd04301">
    <property type="entry name" value="NAT_SF"/>
    <property type="match status" value="1"/>
</dbReference>
<evidence type="ECO:0000313" key="3">
    <source>
        <dbReference type="Proteomes" id="UP000229366"/>
    </source>
</evidence>
<keyword evidence="3" id="KW-1185">Reference proteome</keyword>
<dbReference type="Proteomes" id="UP000229366">
    <property type="component" value="Unassembled WGS sequence"/>
</dbReference>
<sequence>MNKNVLTSHAATQPSAAILSIPVLELHAGYKDKILLHLLELNDDDRRLRFGTQTSNKVIERYVDRIDFNNAAVFASFDSNLNLIGMAHLAYLPRVIGRVSAAELGVSVLSEARGRGVGAALFQRSAVHSRNTKIDSLFVHCLANNKAMMNLAQKAGMRVEYADGDADAYLKLSPATSGTIVDEAINEQWAGLDYSLKENIKHSNYLWHWLLGLHHTSP</sequence>
<gene>
    <name evidence="2" type="ORF">B0G85_1189</name>
</gene>
<name>A0A2M8VRW2_9BURK</name>
<dbReference type="OrthoDB" id="9178559at2"/>
<dbReference type="AlphaFoldDB" id="A0A2M8VRW2"/>
<dbReference type="Gene3D" id="3.40.630.30">
    <property type="match status" value="1"/>
</dbReference>
<dbReference type="Pfam" id="PF00583">
    <property type="entry name" value="Acetyltransf_1"/>
    <property type="match status" value="1"/>
</dbReference>
<comment type="caution">
    <text evidence="2">The sequence shown here is derived from an EMBL/GenBank/DDBJ whole genome shotgun (WGS) entry which is preliminary data.</text>
</comment>
<dbReference type="GO" id="GO:0016747">
    <property type="term" value="F:acyltransferase activity, transferring groups other than amino-acyl groups"/>
    <property type="evidence" value="ECO:0007669"/>
    <property type="project" value="InterPro"/>
</dbReference>